<evidence type="ECO:0000313" key="2">
    <source>
        <dbReference type="EMBL" id="SNY48708.1"/>
    </source>
</evidence>
<organism evidence="2 3">
    <name type="scientific">Pseudooceanicola antarcticus</name>
    <dbReference type="NCBI Taxonomy" id="1247613"/>
    <lineage>
        <taxon>Bacteria</taxon>
        <taxon>Pseudomonadati</taxon>
        <taxon>Pseudomonadota</taxon>
        <taxon>Alphaproteobacteria</taxon>
        <taxon>Rhodobacterales</taxon>
        <taxon>Paracoccaceae</taxon>
        <taxon>Pseudooceanicola</taxon>
    </lineage>
</organism>
<protein>
    <submittedName>
        <fullName evidence="2">Uncharacterized protein</fullName>
    </submittedName>
</protein>
<accession>A0A285IL68</accession>
<feature type="region of interest" description="Disordered" evidence="1">
    <location>
        <begin position="1"/>
        <end position="35"/>
    </location>
</feature>
<dbReference type="Proteomes" id="UP000231655">
    <property type="component" value="Unassembled WGS sequence"/>
</dbReference>
<sequence length="35" mass="3916">MILHGHPANLDRPPLPVIDGGRPETKTLRDGERRT</sequence>
<name>A0A285IL68_9RHOB</name>
<dbReference type="AlphaFoldDB" id="A0A285IL68"/>
<gene>
    <name evidence="2" type="ORF">SAMN06297129_1547</name>
</gene>
<reference evidence="2 3" key="1">
    <citation type="submission" date="2017-09" db="EMBL/GenBank/DDBJ databases">
        <authorList>
            <person name="Ehlers B."/>
            <person name="Leendertz F.H."/>
        </authorList>
    </citation>
    <scope>NUCLEOTIDE SEQUENCE [LARGE SCALE GENOMIC DNA]</scope>
    <source>
        <strain evidence="2 3">CGMCC 1.12662</strain>
    </source>
</reference>
<evidence type="ECO:0000313" key="3">
    <source>
        <dbReference type="Proteomes" id="UP000231655"/>
    </source>
</evidence>
<feature type="compositionally biased region" description="Basic and acidic residues" evidence="1">
    <location>
        <begin position="21"/>
        <end position="35"/>
    </location>
</feature>
<proteinExistence type="predicted"/>
<dbReference type="EMBL" id="OBEA01000002">
    <property type="protein sequence ID" value="SNY48708.1"/>
    <property type="molecule type" value="Genomic_DNA"/>
</dbReference>
<evidence type="ECO:0000256" key="1">
    <source>
        <dbReference type="SAM" id="MobiDB-lite"/>
    </source>
</evidence>